<dbReference type="OrthoDB" id="2935237at2759"/>
<dbReference type="EMBL" id="JANKHO010000276">
    <property type="protein sequence ID" value="KAJ3512175.1"/>
    <property type="molecule type" value="Genomic_DNA"/>
</dbReference>
<evidence type="ECO:0000313" key="3">
    <source>
        <dbReference type="Proteomes" id="UP001148786"/>
    </source>
</evidence>
<dbReference type="Proteomes" id="UP001148786">
    <property type="component" value="Unassembled WGS sequence"/>
</dbReference>
<protein>
    <submittedName>
        <fullName evidence="2">Uncharacterized protein</fullName>
    </submittedName>
</protein>
<evidence type="ECO:0000256" key="1">
    <source>
        <dbReference type="SAM" id="MobiDB-lite"/>
    </source>
</evidence>
<organism evidence="2 3">
    <name type="scientific">Agrocybe chaxingu</name>
    <dbReference type="NCBI Taxonomy" id="84603"/>
    <lineage>
        <taxon>Eukaryota</taxon>
        <taxon>Fungi</taxon>
        <taxon>Dikarya</taxon>
        <taxon>Basidiomycota</taxon>
        <taxon>Agaricomycotina</taxon>
        <taxon>Agaricomycetes</taxon>
        <taxon>Agaricomycetidae</taxon>
        <taxon>Agaricales</taxon>
        <taxon>Agaricineae</taxon>
        <taxon>Strophariaceae</taxon>
        <taxon>Agrocybe</taxon>
    </lineage>
</organism>
<evidence type="ECO:0000313" key="2">
    <source>
        <dbReference type="EMBL" id="KAJ3512175.1"/>
    </source>
</evidence>
<accession>A0A9W8K3J2</accession>
<name>A0A9W8K3J2_9AGAR</name>
<keyword evidence="3" id="KW-1185">Reference proteome</keyword>
<reference evidence="2" key="1">
    <citation type="submission" date="2022-07" db="EMBL/GenBank/DDBJ databases">
        <title>Genome Sequence of Agrocybe chaxingu.</title>
        <authorList>
            <person name="Buettner E."/>
        </authorList>
    </citation>
    <scope>NUCLEOTIDE SEQUENCE</scope>
    <source>
        <strain evidence="2">MP-N11</strain>
    </source>
</reference>
<gene>
    <name evidence="2" type="ORF">NLJ89_g3682</name>
</gene>
<sequence>MTTTIHQALCRTWWWDTMEEHQITFHKDGTGEIVSRADFRIWISASIEWSYVNPSQAEEKLQQAAVEPAPRAFLSPTPSETIAEIPIEFRITKAHIPRLLEYTRELSTMMNDGVLFDSAFQKRTLTLTLKTGEFITQWHEERYTDAPKAHKDKYRLTLLFSESPYPGPDEWKYEVTIAPKEVRQWEMTRFCAVDIESSRSSNGSHMDVLQREEGYPSLL</sequence>
<proteinExistence type="predicted"/>
<feature type="region of interest" description="Disordered" evidence="1">
    <location>
        <begin position="199"/>
        <end position="219"/>
    </location>
</feature>
<feature type="compositionally biased region" description="Basic and acidic residues" evidence="1">
    <location>
        <begin position="208"/>
        <end position="219"/>
    </location>
</feature>
<dbReference type="AlphaFoldDB" id="A0A9W8K3J2"/>
<comment type="caution">
    <text evidence="2">The sequence shown here is derived from an EMBL/GenBank/DDBJ whole genome shotgun (WGS) entry which is preliminary data.</text>
</comment>